<keyword evidence="1" id="KW-0812">Transmembrane</keyword>
<dbReference type="Proteomes" id="UP000539953">
    <property type="component" value="Unassembled WGS sequence"/>
</dbReference>
<evidence type="ECO:0000313" key="2">
    <source>
        <dbReference type="EMBL" id="MBB5182866.1"/>
    </source>
</evidence>
<evidence type="ECO:0000313" key="3">
    <source>
        <dbReference type="Proteomes" id="UP000539953"/>
    </source>
</evidence>
<organism evidence="2 3">
    <name type="scientific">Catenisphaera adipataccumulans</name>
    <dbReference type="NCBI Taxonomy" id="700500"/>
    <lineage>
        <taxon>Bacteria</taxon>
        <taxon>Bacillati</taxon>
        <taxon>Bacillota</taxon>
        <taxon>Erysipelotrichia</taxon>
        <taxon>Erysipelotrichales</taxon>
        <taxon>Erysipelotrichaceae</taxon>
        <taxon>Catenisphaera</taxon>
    </lineage>
</organism>
<feature type="transmembrane region" description="Helical" evidence="1">
    <location>
        <begin position="133"/>
        <end position="150"/>
    </location>
</feature>
<comment type="caution">
    <text evidence="2">The sequence shown here is derived from an EMBL/GenBank/DDBJ whole genome shotgun (WGS) entry which is preliminary data.</text>
</comment>
<gene>
    <name evidence="2" type="ORF">HNQ47_000886</name>
</gene>
<proteinExistence type="predicted"/>
<dbReference type="AlphaFoldDB" id="A0A7W8CX00"/>
<keyword evidence="1" id="KW-0472">Membrane</keyword>
<name>A0A7W8CX00_9FIRM</name>
<dbReference type="RefSeq" id="WP_183327950.1">
    <property type="nucleotide sequence ID" value="NZ_JACHHK010000003.1"/>
</dbReference>
<feature type="transmembrane region" description="Helical" evidence="1">
    <location>
        <begin position="156"/>
        <end position="175"/>
    </location>
</feature>
<protein>
    <submittedName>
        <fullName evidence="2">Uncharacterized protein</fullName>
    </submittedName>
</protein>
<accession>A0A7W8CX00</accession>
<evidence type="ECO:0000256" key="1">
    <source>
        <dbReference type="SAM" id="Phobius"/>
    </source>
</evidence>
<sequence length="205" mass="24391">MSNRDKYVGGLHQLELNINNDLMTISRRTNEMLTDFTGAMSDDTITDDDYMMLLTLYYYKYKKTSNTKGRLFCLVRMQQLMSLRRRERRQKEFPRITFTNYTDPSVKALLKSQPNLYSAYYTKYERKVLKADVWIYAILLVVLVLLFRMAFLWGLIISLATFFIVLLFALHSGYIKIMDDRFESWLHQIDAPLAKLDRMMRTPLK</sequence>
<reference evidence="2 3" key="1">
    <citation type="submission" date="2020-08" db="EMBL/GenBank/DDBJ databases">
        <title>Genomic Encyclopedia of Type Strains, Phase IV (KMG-IV): sequencing the most valuable type-strain genomes for metagenomic binning, comparative biology and taxonomic classification.</title>
        <authorList>
            <person name="Goeker M."/>
        </authorList>
    </citation>
    <scope>NUCLEOTIDE SEQUENCE [LARGE SCALE GENOMIC DNA]</scope>
    <source>
        <strain evidence="2 3">DSM 25799</strain>
    </source>
</reference>
<keyword evidence="3" id="KW-1185">Reference proteome</keyword>
<keyword evidence="1" id="KW-1133">Transmembrane helix</keyword>
<dbReference type="EMBL" id="JACHHK010000003">
    <property type="protein sequence ID" value="MBB5182866.1"/>
    <property type="molecule type" value="Genomic_DNA"/>
</dbReference>